<dbReference type="GO" id="GO:0005737">
    <property type="term" value="C:cytoplasm"/>
    <property type="evidence" value="ECO:0007669"/>
    <property type="project" value="TreeGrafter"/>
</dbReference>
<feature type="domain" description="EF-hand" evidence="7">
    <location>
        <begin position="204"/>
        <end position="239"/>
    </location>
</feature>
<evidence type="ECO:0000259" key="5">
    <source>
        <dbReference type="PROSITE" id="PS50002"/>
    </source>
</evidence>
<evidence type="ECO:0000256" key="4">
    <source>
        <dbReference type="SAM" id="MobiDB-lite"/>
    </source>
</evidence>
<dbReference type="Gene3D" id="1.10.238.10">
    <property type="entry name" value="EF-hand"/>
    <property type="match status" value="2"/>
</dbReference>
<dbReference type="SMART" id="SM00054">
    <property type="entry name" value="EFh"/>
    <property type="match status" value="2"/>
</dbReference>
<proteinExistence type="predicted"/>
<dbReference type="InterPro" id="IPR036028">
    <property type="entry name" value="SH3-like_dom_sf"/>
</dbReference>
<dbReference type="SUPFAM" id="SSF50044">
    <property type="entry name" value="SH3-domain"/>
    <property type="match status" value="1"/>
</dbReference>
<sequence>MLTHQDLQQNEGQFASLQPFQGLINGDQARPFFLKSGLPPNILAQIWQLSDLNKDGKLDRLEFSIAIRLIRNSLSGMQLPNFLPESMKQLANAAPPPAMLNQSIPALPARPTSAYGSLPATPTIGMTSQMYGSMNAGGYRPAPIAPSSVSSAPSFTMGIKVLGDWSIPQQLKLRFCQHFNQLDRNRVGLLTGAQARGVLGESQLPTNLLAQIWTMSDVNKDGCLSIEEFCVAMFLIEMLKAGYALPTSLPPELSSFCHRSKTASPLVDPNQPPPQKTQMKTFEDKRRDNLDRGQAELERRRQILREEEERRRAEIERKEREEAERRERERQELERRRDAEREAERLLEMEREKERAAEEEKLKAEREQARKLLEHERLKELEKIRIRDLENQQQHEVEKTTQIQQRHKTMTFQLQALDEKSQRLNTEITEARDGIIEITGEIEKMRESRDQKVARINELQTKSQQFAVQCERLSHENLQLQSECQKTFSRTQQIENLKTQIVEKNDLIVSTEQEIQNAKTRLSNQEKLVNEVKTSEFESGKDKLQKVVETYNQLVDKFLLLKQQAQEKKRKQSLAQQQEAAAASMVQRQDSSSQLYTLPPDVNTSSNGFESNFTPDFGSAFGATAQQQMANQLSWETGSVLVKYRALFEFVARSEDELSLQPGDVVLVFEGHASEPGWLAGQIKDKVGWFPASFAEPAAAKKTITSAVSITTPTSPSMEPLESIKEDPAEKESEFAADFGSAFSNNAAPVATTVNNTFINGTTASSSIASSATVASIYPVVASALYDAPQALMNYASALSTKSESNNSIKDSNASIICVGSAFISGRPEMTQNFRSIEAI</sequence>
<dbReference type="InterPro" id="IPR002048">
    <property type="entry name" value="EF_hand_dom"/>
</dbReference>
<evidence type="ECO:0000259" key="6">
    <source>
        <dbReference type="PROSITE" id="PS50031"/>
    </source>
</evidence>
<evidence type="ECO:0000256" key="1">
    <source>
        <dbReference type="ARBA" id="ARBA00022443"/>
    </source>
</evidence>
<feature type="domain" description="SH3" evidence="5">
    <location>
        <begin position="639"/>
        <end position="700"/>
    </location>
</feature>
<dbReference type="PROSITE" id="PS50222">
    <property type="entry name" value="EF_HAND_2"/>
    <property type="match status" value="2"/>
</dbReference>
<reference evidence="9" key="1">
    <citation type="submission" date="2022-11" db="UniProtKB">
        <authorList>
            <consortium name="WormBaseParasite"/>
        </authorList>
    </citation>
    <scope>IDENTIFICATION</scope>
</reference>
<dbReference type="GO" id="GO:0005509">
    <property type="term" value="F:calcium ion binding"/>
    <property type="evidence" value="ECO:0007669"/>
    <property type="project" value="InterPro"/>
</dbReference>
<dbReference type="CDD" id="cd11836">
    <property type="entry name" value="SH3_Intersectin_1"/>
    <property type="match status" value="1"/>
</dbReference>
<evidence type="ECO:0000313" key="8">
    <source>
        <dbReference type="Proteomes" id="UP000887574"/>
    </source>
</evidence>
<dbReference type="SUPFAM" id="SSF47473">
    <property type="entry name" value="EF-hand"/>
    <property type="match status" value="2"/>
</dbReference>
<evidence type="ECO:0000256" key="3">
    <source>
        <dbReference type="PROSITE-ProRule" id="PRU00192"/>
    </source>
</evidence>
<dbReference type="GO" id="GO:0150007">
    <property type="term" value="P:clathrin-dependent synaptic vesicle endocytosis"/>
    <property type="evidence" value="ECO:0007669"/>
    <property type="project" value="TreeGrafter"/>
</dbReference>
<dbReference type="Gene3D" id="2.30.30.40">
    <property type="entry name" value="SH3 Domains"/>
    <property type="match status" value="1"/>
</dbReference>
<evidence type="ECO:0000259" key="7">
    <source>
        <dbReference type="PROSITE" id="PS50222"/>
    </source>
</evidence>
<dbReference type="CDD" id="cd14686">
    <property type="entry name" value="bZIP"/>
    <property type="match status" value="1"/>
</dbReference>
<accession>A0A915CXZ7</accession>
<dbReference type="PANTHER" id="PTHR11216:SF170">
    <property type="entry name" value="DYNAMIN ASSOCIATED PROTEIN 160, ISOFORM D"/>
    <property type="match status" value="1"/>
</dbReference>
<feature type="region of interest" description="Disordered" evidence="4">
    <location>
        <begin position="262"/>
        <end position="297"/>
    </location>
</feature>
<keyword evidence="8" id="KW-1185">Reference proteome</keyword>
<dbReference type="InterPro" id="IPR000261">
    <property type="entry name" value="EH_dom"/>
</dbReference>
<evidence type="ECO:0000313" key="9">
    <source>
        <dbReference type="WBParaSite" id="jg13459"/>
    </source>
</evidence>
<dbReference type="PROSITE" id="PS50031">
    <property type="entry name" value="EH"/>
    <property type="match status" value="2"/>
</dbReference>
<dbReference type="SMART" id="SM00326">
    <property type="entry name" value="SH3"/>
    <property type="match status" value="1"/>
</dbReference>
<dbReference type="GO" id="GO:0042734">
    <property type="term" value="C:presynaptic membrane"/>
    <property type="evidence" value="ECO:0007669"/>
    <property type="project" value="TreeGrafter"/>
</dbReference>
<feature type="domain" description="EH" evidence="6">
    <location>
        <begin position="171"/>
        <end position="253"/>
    </location>
</feature>
<dbReference type="Pfam" id="PF14604">
    <property type="entry name" value="SH3_9"/>
    <property type="match status" value="1"/>
</dbReference>
<dbReference type="Proteomes" id="UP000887574">
    <property type="component" value="Unplaced"/>
</dbReference>
<feature type="domain" description="EF-hand" evidence="7">
    <location>
        <begin position="38"/>
        <end position="73"/>
    </location>
</feature>
<dbReference type="Pfam" id="PF12763">
    <property type="entry name" value="EH"/>
    <property type="match status" value="2"/>
</dbReference>
<dbReference type="AlphaFoldDB" id="A0A915CXZ7"/>
<organism evidence="8 9">
    <name type="scientific">Ditylenchus dipsaci</name>
    <dbReference type="NCBI Taxonomy" id="166011"/>
    <lineage>
        <taxon>Eukaryota</taxon>
        <taxon>Metazoa</taxon>
        <taxon>Ecdysozoa</taxon>
        <taxon>Nematoda</taxon>
        <taxon>Chromadorea</taxon>
        <taxon>Rhabditida</taxon>
        <taxon>Tylenchina</taxon>
        <taxon>Tylenchomorpha</taxon>
        <taxon>Sphaerularioidea</taxon>
        <taxon>Anguinidae</taxon>
        <taxon>Anguininae</taxon>
        <taxon>Ditylenchus</taxon>
    </lineage>
</organism>
<dbReference type="PROSITE" id="PS50002">
    <property type="entry name" value="SH3"/>
    <property type="match status" value="1"/>
</dbReference>
<dbReference type="CDD" id="cd00052">
    <property type="entry name" value="EH"/>
    <property type="match status" value="2"/>
</dbReference>
<evidence type="ECO:0000256" key="2">
    <source>
        <dbReference type="ARBA" id="ARBA00022837"/>
    </source>
</evidence>
<dbReference type="InterPro" id="IPR011992">
    <property type="entry name" value="EF-hand-dom_pair"/>
</dbReference>
<dbReference type="WBParaSite" id="jg13459">
    <property type="protein sequence ID" value="jg13459"/>
    <property type="gene ID" value="jg13459"/>
</dbReference>
<dbReference type="GO" id="GO:0060090">
    <property type="term" value="F:molecular adaptor activity"/>
    <property type="evidence" value="ECO:0007669"/>
    <property type="project" value="TreeGrafter"/>
</dbReference>
<feature type="region of interest" description="Disordered" evidence="4">
    <location>
        <begin position="309"/>
        <end position="340"/>
    </location>
</feature>
<dbReference type="InterPro" id="IPR018247">
    <property type="entry name" value="EF_Hand_1_Ca_BS"/>
</dbReference>
<feature type="domain" description="EH" evidence="6">
    <location>
        <begin position="6"/>
        <end position="94"/>
    </location>
</feature>
<dbReference type="InterPro" id="IPR001452">
    <property type="entry name" value="SH3_domain"/>
</dbReference>
<keyword evidence="1 3" id="KW-0728">SH3 domain</keyword>
<dbReference type="SMART" id="SM00027">
    <property type="entry name" value="EH"/>
    <property type="match status" value="2"/>
</dbReference>
<protein>
    <submittedName>
        <fullName evidence="9">Intersectin-1</fullName>
    </submittedName>
</protein>
<dbReference type="PROSITE" id="PS00018">
    <property type="entry name" value="EF_HAND_1"/>
    <property type="match status" value="2"/>
</dbReference>
<name>A0A915CXZ7_9BILA</name>
<dbReference type="GO" id="GO:0097708">
    <property type="term" value="C:intracellular vesicle"/>
    <property type="evidence" value="ECO:0007669"/>
    <property type="project" value="TreeGrafter"/>
</dbReference>
<feature type="compositionally biased region" description="Basic and acidic residues" evidence="4">
    <location>
        <begin position="281"/>
        <end position="297"/>
    </location>
</feature>
<keyword evidence="2" id="KW-0106">Calcium</keyword>
<dbReference type="PANTHER" id="PTHR11216">
    <property type="entry name" value="EH DOMAIN"/>
    <property type="match status" value="1"/>
</dbReference>